<protein>
    <submittedName>
        <fullName evidence="2">Uncharacterized protein</fullName>
    </submittedName>
</protein>
<gene>
    <name evidence="2" type="ORF">RMAR00112_LOCUS1341</name>
</gene>
<accession>A0A7S2Z9Y0</accession>
<sequence>MNVRRCVGFSTFAVSPGLVRTKPRSLACKYGTVVVLCLHEGDKDTEKYPNPRRLRYSVSRSTGEGQKRSETSPGDVSSPSETLRWSDIASSTVLVIDEQFWRDMETFWKRLLGKDGTGLVSRVGGWILKSARRLLGSLIRPVDDAELVNLENAEAFGELEMEYGIVPPNAADKYYVDPLLDWQLSNVAYYYDSFGNKVGTEAFAPISPAEFREMQDEDDKDSATFPVDENS</sequence>
<dbReference type="EMBL" id="HBHW01001626">
    <property type="protein sequence ID" value="CAE0033401.1"/>
    <property type="molecule type" value="Transcribed_RNA"/>
</dbReference>
<name>A0A7S2Z9Y0_9RHOD</name>
<dbReference type="AlphaFoldDB" id="A0A7S2Z9Y0"/>
<feature type="compositionally biased region" description="Polar residues" evidence="1">
    <location>
        <begin position="71"/>
        <end position="82"/>
    </location>
</feature>
<feature type="region of interest" description="Disordered" evidence="1">
    <location>
        <begin position="48"/>
        <end position="82"/>
    </location>
</feature>
<feature type="region of interest" description="Disordered" evidence="1">
    <location>
        <begin position="212"/>
        <end position="231"/>
    </location>
</feature>
<organism evidence="2">
    <name type="scientific">Rhodosorus marinus</name>
    <dbReference type="NCBI Taxonomy" id="101924"/>
    <lineage>
        <taxon>Eukaryota</taxon>
        <taxon>Rhodophyta</taxon>
        <taxon>Stylonematophyceae</taxon>
        <taxon>Stylonematales</taxon>
        <taxon>Stylonemataceae</taxon>
        <taxon>Rhodosorus</taxon>
    </lineage>
</organism>
<reference evidence="2" key="1">
    <citation type="submission" date="2021-01" db="EMBL/GenBank/DDBJ databases">
        <authorList>
            <person name="Corre E."/>
            <person name="Pelletier E."/>
            <person name="Niang G."/>
            <person name="Scheremetjew M."/>
            <person name="Finn R."/>
            <person name="Kale V."/>
            <person name="Holt S."/>
            <person name="Cochrane G."/>
            <person name="Meng A."/>
            <person name="Brown T."/>
            <person name="Cohen L."/>
        </authorList>
    </citation>
    <scope>NUCLEOTIDE SEQUENCE</scope>
    <source>
        <strain evidence="2">CCMP 769</strain>
    </source>
</reference>
<evidence type="ECO:0000256" key="1">
    <source>
        <dbReference type="SAM" id="MobiDB-lite"/>
    </source>
</evidence>
<proteinExistence type="predicted"/>
<evidence type="ECO:0000313" key="2">
    <source>
        <dbReference type="EMBL" id="CAE0033401.1"/>
    </source>
</evidence>